<keyword evidence="2" id="KW-1185">Reference proteome</keyword>
<name>A0A250KYJ9_9GAMM</name>
<protein>
    <submittedName>
        <fullName evidence="1">Uncharacterized protein</fullName>
    </submittedName>
</protein>
<proteinExistence type="predicted"/>
<reference evidence="1 2" key="1">
    <citation type="submission" date="2016-12" db="EMBL/GenBank/DDBJ databases">
        <title>Genome sequencing of Methylocaldum marinum.</title>
        <authorList>
            <person name="Takeuchi M."/>
            <person name="Kamagata Y."/>
            <person name="Hiraoka S."/>
            <person name="Oshima K."/>
            <person name="Hattori M."/>
            <person name="Iwasaki W."/>
        </authorList>
    </citation>
    <scope>NUCLEOTIDE SEQUENCE [LARGE SCALE GENOMIC DNA]</scope>
    <source>
        <strain evidence="1 2">S8</strain>
    </source>
</reference>
<gene>
    <name evidence="1" type="ORF">sS8_4634</name>
</gene>
<dbReference type="Proteomes" id="UP000266313">
    <property type="component" value="Chromosome"/>
</dbReference>
<organism evidence="1 2">
    <name type="scientific">Methylocaldum marinum</name>
    <dbReference type="NCBI Taxonomy" id="1432792"/>
    <lineage>
        <taxon>Bacteria</taxon>
        <taxon>Pseudomonadati</taxon>
        <taxon>Pseudomonadota</taxon>
        <taxon>Gammaproteobacteria</taxon>
        <taxon>Methylococcales</taxon>
        <taxon>Methylococcaceae</taxon>
        <taxon>Methylocaldum</taxon>
    </lineage>
</organism>
<accession>A0A250KYJ9</accession>
<dbReference type="EMBL" id="AP017928">
    <property type="protein sequence ID" value="BBA36564.1"/>
    <property type="molecule type" value="Genomic_DNA"/>
</dbReference>
<sequence>MIAMTWVELLLTGLFFGSVAFSIGFCISNYEKIDVDKDDLGLIKRAAK</sequence>
<dbReference type="KEGG" id="mmai:sS8_4634"/>
<dbReference type="RefSeq" id="WP_170161216.1">
    <property type="nucleotide sequence ID" value="NZ_AP017928.1"/>
</dbReference>
<dbReference type="AlphaFoldDB" id="A0A250KYJ9"/>
<evidence type="ECO:0000313" key="2">
    <source>
        <dbReference type="Proteomes" id="UP000266313"/>
    </source>
</evidence>
<evidence type="ECO:0000313" key="1">
    <source>
        <dbReference type="EMBL" id="BBA36564.1"/>
    </source>
</evidence>